<dbReference type="EMBL" id="RDQO01000001">
    <property type="protein sequence ID" value="RMX08875.1"/>
    <property type="molecule type" value="Genomic_DNA"/>
</dbReference>
<accession>A0A3M6R0Y2</accession>
<keyword evidence="2" id="KW-1185">Reference proteome</keyword>
<dbReference type="OrthoDB" id="9154315at2"/>
<dbReference type="Proteomes" id="UP000278006">
    <property type="component" value="Unassembled WGS sequence"/>
</dbReference>
<protein>
    <submittedName>
        <fullName evidence="1">Uncharacterized protein</fullName>
    </submittedName>
</protein>
<organism evidence="1 2">
    <name type="scientific">Corticibacter populi</name>
    <dbReference type="NCBI Taxonomy" id="1550736"/>
    <lineage>
        <taxon>Bacteria</taxon>
        <taxon>Pseudomonadati</taxon>
        <taxon>Pseudomonadota</taxon>
        <taxon>Betaproteobacteria</taxon>
        <taxon>Burkholderiales</taxon>
        <taxon>Comamonadaceae</taxon>
        <taxon>Corticibacter</taxon>
    </lineage>
</organism>
<reference evidence="1 2" key="1">
    <citation type="submission" date="2018-10" db="EMBL/GenBank/DDBJ databases">
        <title>Draft genome of Cortibacter populi DSM10536.</title>
        <authorList>
            <person name="Bernier A.-M."/>
            <person name="Bernard K."/>
        </authorList>
    </citation>
    <scope>NUCLEOTIDE SEQUENCE [LARGE SCALE GENOMIC DNA]</scope>
    <source>
        <strain evidence="1 2">DSM 105136</strain>
    </source>
</reference>
<proteinExistence type="predicted"/>
<comment type="caution">
    <text evidence="1">The sequence shown here is derived from an EMBL/GenBank/DDBJ whole genome shotgun (WGS) entry which is preliminary data.</text>
</comment>
<sequence>MQRVDALLSVRVAEVIAVVVEQQTRSLVPSLREELEFSVRKTVYEAMADELADMHQATPPGSGAS</sequence>
<gene>
    <name evidence="1" type="ORF">D8I35_03980</name>
</gene>
<dbReference type="AlphaFoldDB" id="A0A3M6R0Y2"/>
<name>A0A3M6R0Y2_9BURK</name>
<evidence type="ECO:0000313" key="2">
    <source>
        <dbReference type="Proteomes" id="UP000278006"/>
    </source>
</evidence>
<evidence type="ECO:0000313" key="1">
    <source>
        <dbReference type="EMBL" id="RMX08875.1"/>
    </source>
</evidence>